<dbReference type="Proteomes" id="UP001140206">
    <property type="component" value="Chromosome 2"/>
</dbReference>
<organism evidence="4 5">
    <name type="scientific">Rhynchospora pubera</name>
    <dbReference type="NCBI Taxonomy" id="906938"/>
    <lineage>
        <taxon>Eukaryota</taxon>
        <taxon>Viridiplantae</taxon>
        <taxon>Streptophyta</taxon>
        <taxon>Embryophyta</taxon>
        <taxon>Tracheophyta</taxon>
        <taxon>Spermatophyta</taxon>
        <taxon>Magnoliopsida</taxon>
        <taxon>Liliopsida</taxon>
        <taxon>Poales</taxon>
        <taxon>Cyperaceae</taxon>
        <taxon>Cyperoideae</taxon>
        <taxon>Rhynchosporeae</taxon>
        <taxon>Rhynchospora</taxon>
    </lineage>
</organism>
<proteinExistence type="predicted"/>
<name>A0AAV8G9U1_9POAL</name>
<evidence type="ECO:0000313" key="3">
    <source>
        <dbReference type="EMBL" id="KAJ4783274.1"/>
    </source>
</evidence>
<protein>
    <submittedName>
        <fullName evidence="4">FACT complex subunit POB3</fullName>
    </submittedName>
</protein>
<gene>
    <name evidence="4" type="ORF">LUZ62_014773</name>
    <name evidence="3" type="ORF">LUZ62_034520</name>
    <name evidence="2" type="ORF">LUZ62_060337</name>
</gene>
<accession>A0AAV8G9U1</accession>
<dbReference type="AlphaFoldDB" id="A0AAV8G9U1"/>
<keyword evidence="1" id="KW-0472">Membrane</keyword>
<keyword evidence="1" id="KW-1133">Transmembrane helix</keyword>
<dbReference type="EMBL" id="JAMFTS010000001">
    <property type="protein sequence ID" value="KAJ4802207.1"/>
    <property type="molecule type" value="Genomic_DNA"/>
</dbReference>
<dbReference type="PANTHER" id="PTHR37753:SF1">
    <property type="entry name" value="OS01G0940600 PROTEIN"/>
    <property type="match status" value="1"/>
</dbReference>
<dbReference type="Proteomes" id="UP001140206">
    <property type="component" value="Chromosome 1"/>
</dbReference>
<comment type="caution">
    <text evidence="4">The sequence shown here is derived from an EMBL/GenBank/DDBJ whole genome shotgun (WGS) entry which is preliminary data.</text>
</comment>
<evidence type="ECO:0000313" key="4">
    <source>
        <dbReference type="EMBL" id="KAJ4802207.1"/>
    </source>
</evidence>
<keyword evidence="5" id="KW-1185">Reference proteome</keyword>
<dbReference type="PANTHER" id="PTHR37753">
    <property type="entry name" value="OS01G0940600 PROTEIN"/>
    <property type="match status" value="1"/>
</dbReference>
<evidence type="ECO:0000313" key="5">
    <source>
        <dbReference type="Proteomes" id="UP001140206"/>
    </source>
</evidence>
<dbReference type="EMBL" id="JAMFTS010000003">
    <property type="protein sequence ID" value="KAJ4776080.1"/>
    <property type="molecule type" value="Genomic_DNA"/>
</dbReference>
<evidence type="ECO:0000256" key="1">
    <source>
        <dbReference type="SAM" id="Phobius"/>
    </source>
</evidence>
<sequence>MAGRLLSLHTSPTFLSSNFTTTRYASNSGFFFSPVRVTIPSSRPLQLERRHRKLVPVPRAGGPPSTNTLLFAFFMPLSLVLGTVLASLRISKQLDDQYFDEFEKNLAIMEENGMLEGEGKFEKFKEIAEVLKKKELVTETQARSRPKREL</sequence>
<reference evidence="4" key="1">
    <citation type="submission" date="2022-08" db="EMBL/GenBank/DDBJ databases">
        <authorList>
            <person name="Marques A."/>
        </authorList>
    </citation>
    <scope>NUCLEOTIDE SEQUENCE</scope>
    <source>
        <strain evidence="4">RhyPub2mFocal</strain>
        <tissue evidence="4">Leaves</tissue>
    </source>
</reference>
<evidence type="ECO:0000313" key="2">
    <source>
        <dbReference type="EMBL" id="KAJ4776080.1"/>
    </source>
</evidence>
<feature type="transmembrane region" description="Helical" evidence="1">
    <location>
        <begin position="69"/>
        <end position="88"/>
    </location>
</feature>
<dbReference type="EMBL" id="JAMFTS010000002">
    <property type="protein sequence ID" value="KAJ4783274.1"/>
    <property type="molecule type" value="Genomic_DNA"/>
</dbReference>
<keyword evidence="1" id="KW-0812">Transmembrane</keyword>
<dbReference type="Proteomes" id="UP001140206">
    <property type="component" value="Chromosome 3"/>
</dbReference>